<evidence type="ECO:0000256" key="1">
    <source>
        <dbReference type="ARBA" id="ARBA00004141"/>
    </source>
</evidence>
<dbReference type="PROSITE" id="PS00216">
    <property type="entry name" value="SUGAR_TRANSPORT_1"/>
    <property type="match status" value="1"/>
</dbReference>
<feature type="transmembrane region" description="Helical" evidence="5">
    <location>
        <begin position="39"/>
        <end position="56"/>
    </location>
</feature>
<feature type="transmembrane region" description="Helical" evidence="5">
    <location>
        <begin position="336"/>
        <end position="359"/>
    </location>
</feature>
<keyword evidence="4 5" id="KW-0472">Membrane</keyword>
<dbReference type="PROSITE" id="PS50850">
    <property type="entry name" value="MFS"/>
    <property type="match status" value="1"/>
</dbReference>
<organism evidence="7 8">
    <name type="scientific">Candidatus Wolfebacteria bacterium GW2011_GWC2_39_22</name>
    <dbReference type="NCBI Taxonomy" id="1619013"/>
    <lineage>
        <taxon>Bacteria</taxon>
        <taxon>Candidatus Wolfeibacteriota</taxon>
    </lineage>
</organism>
<keyword evidence="7" id="KW-0762">Sugar transport</keyword>
<dbReference type="SUPFAM" id="SSF103473">
    <property type="entry name" value="MFS general substrate transporter"/>
    <property type="match status" value="1"/>
</dbReference>
<feature type="domain" description="Major facilitator superfamily (MFS) profile" evidence="6">
    <location>
        <begin position="1"/>
        <end position="363"/>
    </location>
</feature>
<dbReference type="Proteomes" id="UP000034665">
    <property type="component" value="Unassembled WGS sequence"/>
</dbReference>
<dbReference type="EMBL" id="LBWR01000001">
    <property type="protein sequence ID" value="KKR12564.1"/>
    <property type="molecule type" value="Genomic_DNA"/>
</dbReference>
<protein>
    <submittedName>
        <fullName evidence="7">High-affinity glucose transporter SNF3</fullName>
    </submittedName>
</protein>
<feature type="transmembrane region" description="Helical" evidence="5">
    <location>
        <begin position="131"/>
        <end position="151"/>
    </location>
</feature>
<dbReference type="GO" id="GO:0016020">
    <property type="term" value="C:membrane"/>
    <property type="evidence" value="ECO:0007669"/>
    <property type="project" value="UniProtKB-SubCell"/>
</dbReference>
<feature type="transmembrane region" description="Helical" evidence="5">
    <location>
        <begin position="6"/>
        <end position="27"/>
    </location>
</feature>
<evidence type="ECO:0000256" key="3">
    <source>
        <dbReference type="ARBA" id="ARBA00022989"/>
    </source>
</evidence>
<comment type="caution">
    <text evidence="7">The sequence shown here is derived from an EMBL/GenBank/DDBJ whole genome shotgun (WGS) entry which is preliminary data.</text>
</comment>
<dbReference type="AlphaFoldDB" id="A0A0G0N8Q4"/>
<keyword evidence="3 5" id="KW-1133">Transmembrane helix</keyword>
<dbReference type="Pfam" id="PF07690">
    <property type="entry name" value="MFS_1"/>
    <property type="match status" value="1"/>
</dbReference>
<name>A0A0G0N8Q4_9BACT</name>
<dbReference type="InterPro" id="IPR011701">
    <property type="entry name" value="MFS"/>
</dbReference>
<dbReference type="InterPro" id="IPR005829">
    <property type="entry name" value="Sugar_transporter_CS"/>
</dbReference>
<dbReference type="STRING" id="1619013.UT41_C0001G0108"/>
<evidence type="ECO:0000259" key="6">
    <source>
        <dbReference type="PROSITE" id="PS50850"/>
    </source>
</evidence>
<feature type="transmembrane region" description="Helical" evidence="5">
    <location>
        <begin position="185"/>
        <end position="208"/>
    </location>
</feature>
<gene>
    <name evidence="7" type="ORF">UT41_C0001G0108</name>
</gene>
<keyword evidence="2 5" id="KW-0812">Transmembrane</keyword>
<dbReference type="PANTHER" id="PTHR23530:SF1">
    <property type="entry name" value="PERMEASE, MAJOR FACILITATOR SUPERFAMILY-RELATED"/>
    <property type="match status" value="1"/>
</dbReference>
<evidence type="ECO:0000313" key="7">
    <source>
        <dbReference type="EMBL" id="KKR12564.1"/>
    </source>
</evidence>
<evidence type="ECO:0000256" key="4">
    <source>
        <dbReference type="ARBA" id="ARBA00023136"/>
    </source>
</evidence>
<evidence type="ECO:0000313" key="8">
    <source>
        <dbReference type="Proteomes" id="UP000034665"/>
    </source>
</evidence>
<dbReference type="Gene3D" id="1.20.1250.20">
    <property type="entry name" value="MFS general substrate transporter like domains"/>
    <property type="match status" value="1"/>
</dbReference>
<accession>A0A0G0N8Q4</accession>
<feature type="transmembrane region" description="Helical" evidence="5">
    <location>
        <begin position="220"/>
        <end position="238"/>
    </location>
</feature>
<dbReference type="InterPro" id="IPR036259">
    <property type="entry name" value="MFS_trans_sf"/>
</dbReference>
<evidence type="ECO:0000256" key="5">
    <source>
        <dbReference type="SAM" id="Phobius"/>
    </source>
</evidence>
<reference evidence="7 8" key="1">
    <citation type="journal article" date="2015" name="Nature">
        <title>rRNA introns, odd ribosomes, and small enigmatic genomes across a large radiation of phyla.</title>
        <authorList>
            <person name="Brown C.T."/>
            <person name="Hug L.A."/>
            <person name="Thomas B.C."/>
            <person name="Sharon I."/>
            <person name="Castelle C.J."/>
            <person name="Singh A."/>
            <person name="Wilkins M.J."/>
            <person name="Williams K.H."/>
            <person name="Banfield J.F."/>
        </authorList>
    </citation>
    <scope>NUCLEOTIDE SEQUENCE [LARGE SCALE GENOMIC DNA]</scope>
</reference>
<dbReference type="InterPro" id="IPR053160">
    <property type="entry name" value="MFS_DHA3_Transporter"/>
</dbReference>
<dbReference type="GO" id="GO:0022857">
    <property type="term" value="F:transmembrane transporter activity"/>
    <property type="evidence" value="ECO:0007669"/>
    <property type="project" value="InterPro"/>
</dbReference>
<comment type="subcellular location">
    <subcellularLocation>
        <location evidence="1">Membrane</location>
        <topology evidence="1">Multi-pass membrane protein</topology>
    </subcellularLocation>
</comment>
<sequence length="366" mass="40093">MSKGLDLLQINVVNCVFMASVFLLEIPTGAYADLFGRKRSFVTSCFVYGLAMIIYWQADSFWICIVAELFAALGAALHSGAMEAWIVDSMRIAGHRGGLRTLFRREHYVSQVGIVGGSLLGAYIAQYDLSLPWLVAGVSMILVGIFASYAMQETPITARKTLSGFASIGHVARDSITYGVRHKGVLYIILFGSVCALCVQTMNMQWQIRFMQDFSFTPRHLGWTFVGISLFIMIGNRLSTKLSSRFGKGRRAIVLSQCFTAGGIIAAGWFTSVAPVLIAFYVHEMGRGMFAPLKRAYMNERIPSATRATILSFDSMVAHSGAFLGLLGSGLIAKHWSIATSWMTSGLLLIVAIPIFLFLKNGDGNK</sequence>
<evidence type="ECO:0000256" key="2">
    <source>
        <dbReference type="ARBA" id="ARBA00022692"/>
    </source>
</evidence>
<keyword evidence="7" id="KW-0813">Transport</keyword>
<dbReference type="PANTHER" id="PTHR23530">
    <property type="entry name" value="TRANSPORT PROTEIN-RELATED"/>
    <property type="match status" value="1"/>
</dbReference>
<feature type="transmembrane region" description="Helical" evidence="5">
    <location>
        <begin position="259"/>
        <end position="282"/>
    </location>
</feature>
<feature type="transmembrane region" description="Helical" evidence="5">
    <location>
        <begin position="108"/>
        <end position="125"/>
    </location>
</feature>
<proteinExistence type="predicted"/>
<feature type="transmembrane region" description="Helical" evidence="5">
    <location>
        <begin position="62"/>
        <end position="87"/>
    </location>
</feature>
<dbReference type="InterPro" id="IPR020846">
    <property type="entry name" value="MFS_dom"/>
</dbReference>